<dbReference type="InterPro" id="IPR027786">
    <property type="entry name" value="Nse4/EID"/>
</dbReference>
<dbReference type="AlphaFoldDB" id="A0A182QB41"/>
<reference evidence="11" key="1">
    <citation type="submission" date="2014-01" db="EMBL/GenBank/DDBJ databases">
        <title>The Genome Sequence of Anopheles farauti FAR1 (V2).</title>
        <authorList>
            <consortium name="The Broad Institute Genomics Platform"/>
            <person name="Neafsey D.E."/>
            <person name="Besansky N."/>
            <person name="Howell P."/>
            <person name="Walton C."/>
            <person name="Young S.K."/>
            <person name="Zeng Q."/>
            <person name="Gargeya S."/>
            <person name="Fitzgerald M."/>
            <person name="Haas B."/>
            <person name="Abouelleil A."/>
            <person name="Allen A.W."/>
            <person name="Alvarado L."/>
            <person name="Arachchi H.M."/>
            <person name="Berlin A.M."/>
            <person name="Chapman S.B."/>
            <person name="Gainer-Dewar J."/>
            <person name="Goldberg J."/>
            <person name="Griggs A."/>
            <person name="Gujja S."/>
            <person name="Hansen M."/>
            <person name="Howarth C."/>
            <person name="Imamovic A."/>
            <person name="Ireland A."/>
            <person name="Larimer J."/>
            <person name="McCowan C."/>
            <person name="Murphy C."/>
            <person name="Pearson M."/>
            <person name="Poon T.W."/>
            <person name="Priest M."/>
            <person name="Roberts A."/>
            <person name="Saif S."/>
            <person name="Shea T."/>
            <person name="Sisk P."/>
            <person name="Sykes S."/>
            <person name="Wortman J."/>
            <person name="Nusbaum C."/>
            <person name="Birren B."/>
        </authorList>
    </citation>
    <scope>NUCLEOTIDE SEQUENCE [LARGE SCALE GENOMIC DNA]</scope>
    <source>
        <strain evidence="11">FAR1</strain>
    </source>
</reference>
<evidence type="ECO:0000256" key="1">
    <source>
        <dbReference type="ARBA" id="ARBA00004123"/>
    </source>
</evidence>
<keyword evidence="3 7" id="KW-0227">DNA damage</keyword>
<reference evidence="10" key="2">
    <citation type="submission" date="2020-05" db="UniProtKB">
        <authorList>
            <consortium name="EnsemblMetazoa"/>
        </authorList>
    </citation>
    <scope>IDENTIFICATION</scope>
    <source>
        <strain evidence="10">FAR1</strain>
    </source>
</reference>
<comment type="subcellular location">
    <subcellularLocation>
        <location evidence="1 7">Nucleus</location>
    </subcellularLocation>
</comment>
<evidence type="ECO:0000256" key="6">
    <source>
        <dbReference type="ARBA" id="ARBA00023242"/>
    </source>
</evidence>
<accession>A0A182QB41</accession>
<feature type="domain" description="Non-structural maintenance of chromosome element 4 C-terminal" evidence="9">
    <location>
        <begin position="244"/>
        <end position="329"/>
    </location>
</feature>
<dbReference type="EnsemblMetazoa" id="AFAF006641-RA">
    <property type="protein sequence ID" value="AFAF006641-PA"/>
    <property type="gene ID" value="AFAF006641"/>
</dbReference>
<evidence type="ECO:0000313" key="11">
    <source>
        <dbReference type="Proteomes" id="UP000075886"/>
    </source>
</evidence>
<dbReference type="Proteomes" id="UP000075886">
    <property type="component" value="Unassembled WGS sequence"/>
</dbReference>
<feature type="region of interest" description="Disordered" evidence="8">
    <location>
        <begin position="168"/>
        <end position="188"/>
    </location>
</feature>
<protein>
    <recommendedName>
        <fullName evidence="7">Non-structural maintenance of chromosomes element 4</fullName>
    </recommendedName>
</protein>
<dbReference type="InterPro" id="IPR014854">
    <property type="entry name" value="Nse4_C"/>
</dbReference>
<dbReference type="GO" id="GO:0006310">
    <property type="term" value="P:DNA recombination"/>
    <property type="evidence" value="ECO:0007669"/>
    <property type="project" value="UniProtKB-UniRule"/>
</dbReference>
<dbReference type="GO" id="GO:0006281">
    <property type="term" value="P:DNA repair"/>
    <property type="evidence" value="ECO:0007669"/>
    <property type="project" value="UniProtKB-UniRule"/>
</dbReference>
<comment type="function">
    <text evidence="7">Component of the SMC5-SMC6 complex, that promotes sister chromatid alignment after DNA damage and facilitates double-stranded DNA breaks (DSBs) repair via homologous recombination between sister chromatids.</text>
</comment>
<dbReference type="STRING" id="69004.A0A182QB41"/>
<evidence type="ECO:0000256" key="4">
    <source>
        <dbReference type="ARBA" id="ARBA00023172"/>
    </source>
</evidence>
<dbReference type="PANTHER" id="PTHR16140">
    <property type="entry name" value="NON-STRUCTURAL MAINTENANCE OF CHROMOSOMES ELEMENT 4"/>
    <property type="match status" value="1"/>
</dbReference>
<name>A0A182QB41_9DIPT</name>
<evidence type="ECO:0000259" key="9">
    <source>
        <dbReference type="Pfam" id="PF08743"/>
    </source>
</evidence>
<dbReference type="GO" id="GO:0030915">
    <property type="term" value="C:Smc5-Smc6 complex"/>
    <property type="evidence" value="ECO:0007669"/>
    <property type="project" value="UniProtKB-UniRule"/>
</dbReference>
<evidence type="ECO:0000256" key="5">
    <source>
        <dbReference type="ARBA" id="ARBA00023204"/>
    </source>
</evidence>
<dbReference type="GO" id="GO:0005634">
    <property type="term" value="C:nucleus"/>
    <property type="evidence" value="ECO:0007669"/>
    <property type="project" value="UniProtKB-SubCell"/>
</dbReference>
<comment type="similarity">
    <text evidence="2 7">Belongs to the NSE4 family.</text>
</comment>
<proteinExistence type="inferred from homology"/>
<keyword evidence="11" id="KW-1185">Reference proteome</keyword>
<keyword evidence="5 7" id="KW-0234">DNA repair</keyword>
<evidence type="ECO:0000256" key="3">
    <source>
        <dbReference type="ARBA" id="ARBA00022763"/>
    </source>
</evidence>
<organism evidence="10 11">
    <name type="scientific">Anopheles farauti</name>
    <dbReference type="NCBI Taxonomy" id="69004"/>
    <lineage>
        <taxon>Eukaryota</taxon>
        <taxon>Metazoa</taxon>
        <taxon>Ecdysozoa</taxon>
        <taxon>Arthropoda</taxon>
        <taxon>Hexapoda</taxon>
        <taxon>Insecta</taxon>
        <taxon>Pterygota</taxon>
        <taxon>Neoptera</taxon>
        <taxon>Endopterygota</taxon>
        <taxon>Diptera</taxon>
        <taxon>Nematocera</taxon>
        <taxon>Culicoidea</taxon>
        <taxon>Culicidae</taxon>
        <taxon>Anophelinae</taxon>
        <taxon>Anopheles</taxon>
    </lineage>
</organism>
<evidence type="ECO:0000313" key="10">
    <source>
        <dbReference type="EnsemblMetazoa" id="AFAF006641-PA"/>
    </source>
</evidence>
<dbReference type="Pfam" id="PF08743">
    <property type="entry name" value="Nse4_C"/>
    <property type="match status" value="1"/>
</dbReference>
<evidence type="ECO:0000256" key="7">
    <source>
        <dbReference type="RuleBase" id="RU365071"/>
    </source>
</evidence>
<sequence length="342" mass="39064">MKTHSICSTVKMEQSNSEALNKTKTVLERRKRYQELIDIGHDLALRTQTENAVDIFQGVSSILMQTDSLMQQGNEYERMESASEVSMNVQVVKMSHDLVGAALQKNESSQFCDEELTAAIMSIIGESGGRTQWELIGNVGVKAFRMSKHSPCLLGTFEFQPVPIERSVKERRRRQRQELGEARKPETVHKLNQEEADARKLQDIMEQMKNVFIKDPKESLFVHTSMIIFVSIIRQLCEDRGKSIPYFELVTDPADFMCSVDTAFQISFLIRDGAVALELVDDVLSVRPTTEGEKKQNKRNDDNIQAILSLNYKQWQSAIKQYRLKRPLLNIDRDILDASQTS</sequence>
<keyword evidence="6 7" id="KW-0539">Nucleus</keyword>
<dbReference type="PANTHER" id="PTHR16140:SF0">
    <property type="entry name" value="NON-STRUCTURAL MAINTENANCE OF CHROMOSOMES ELEMENT 4"/>
    <property type="match status" value="1"/>
</dbReference>
<keyword evidence="4 7" id="KW-0233">DNA recombination</keyword>
<evidence type="ECO:0000256" key="8">
    <source>
        <dbReference type="SAM" id="MobiDB-lite"/>
    </source>
</evidence>
<dbReference type="VEuPathDB" id="VectorBase:AFAF006641"/>
<comment type="subunit">
    <text evidence="7">Component of the SMC5-SMC6 complex.</text>
</comment>
<evidence type="ECO:0000256" key="2">
    <source>
        <dbReference type="ARBA" id="ARBA00008997"/>
    </source>
</evidence>
<dbReference type="EMBL" id="AXCN02001981">
    <property type="status" value="NOT_ANNOTATED_CDS"/>
    <property type="molecule type" value="Genomic_DNA"/>
</dbReference>
<feature type="compositionally biased region" description="Basic and acidic residues" evidence="8">
    <location>
        <begin position="176"/>
        <end position="188"/>
    </location>
</feature>